<keyword evidence="2" id="KW-1185">Reference proteome</keyword>
<name>A0ABS6S451_9BACT</name>
<proteinExistence type="predicted"/>
<comment type="caution">
    <text evidence="1">The sequence shown here is derived from an EMBL/GenBank/DDBJ whole genome shotgun (WGS) entry which is preliminary data.</text>
</comment>
<accession>A0ABS6S451</accession>
<evidence type="ECO:0000313" key="1">
    <source>
        <dbReference type="EMBL" id="MBV6343634.1"/>
    </source>
</evidence>
<sequence>MGAALSGIQGDYIMVGATVGAADTVQITDINYTTNTLTVDPAFTRADGEYIWLYKKSDGDVVLSGAAPDYGAHEYISDAPVYYSVTVTKGTGNPSTVTATNAYIDCGNVCSDPNVASGTVVTLDCSCQVGNPVWTGCDSVAGGDCTVTVNGDESITVGCQNLLFKGKGKFKGK</sequence>
<evidence type="ECO:0000313" key="2">
    <source>
        <dbReference type="Proteomes" id="UP001196980"/>
    </source>
</evidence>
<reference evidence="1 2" key="1">
    <citation type="journal article" date="2020" name="J Geophys Res Biogeosci">
        <title>Magnetotaxis as an Adaptation to Enable Bacterial Shuttling of Microbial Sulfur and Sulfur Cycling Across Aquatic Oxic#Anoxic Interfaces.</title>
        <authorList>
            <person name="Li J."/>
            <person name="Liu P."/>
            <person name="Wang J."/>
            <person name="Roberts A.P."/>
            <person name="Pan Y."/>
        </authorList>
    </citation>
    <scope>NUCLEOTIDE SEQUENCE [LARGE SCALE GENOMIC DNA]</scope>
    <source>
        <strain evidence="1 2">MYR-1_YQ</strain>
    </source>
</reference>
<organism evidence="1 2">
    <name type="scientific">Candidatus Magnetobacterium casense</name>
    <dbReference type="NCBI Taxonomy" id="1455061"/>
    <lineage>
        <taxon>Bacteria</taxon>
        <taxon>Pseudomonadati</taxon>
        <taxon>Nitrospirota</taxon>
        <taxon>Thermodesulfovibrionia</taxon>
        <taxon>Thermodesulfovibrionales</taxon>
        <taxon>Candidatus Magnetobacteriaceae</taxon>
        <taxon>Candidatus Magnetobacterium</taxon>
    </lineage>
</organism>
<dbReference type="EMBL" id="JABXWD010000708">
    <property type="protein sequence ID" value="MBV6343634.1"/>
    <property type="molecule type" value="Genomic_DNA"/>
</dbReference>
<gene>
    <name evidence="1" type="ORF">HWQ67_18870</name>
</gene>
<dbReference type="Proteomes" id="UP001196980">
    <property type="component" value="Unassembled WGS sequence"/>
</dbReference>
<protein>
    <submittedName>
        <fullName evidence="1">Uncharacterized protein</fullName>
    </submittedName>
</protein>